<evidence type="ECO:0000256" key="6">
    <source>
        <dbReference type="SAM" id="MobiDB-lite"/>
    </source>
</evidence>
<accession>A0A164ZMA6</accession>
<keyword evidence="8" id="KW-1185">Reference proteome</keyword>
<comment type="similarity">
    <text evidence="2 5">Belongs to the RRS1 family.</text>
</comment>
<name>A0A164ZMA6_9AGAM</name>
<keyword evidence="4 5" id="KW-0539">Nucleus</keyword>
<dbReference type="AlphaFoldDB" id="A0A164ZMA6"/>
<dbReference type="OrthoDB" id="28455at2759"/>
<evidence type="ECO:0000313" key="7">
    <source>
        <dbReference type="EMBL" id="KZS97855.1"/>
    </source>
</evidence>
<protein>
    <recommendedName>
        <fullName evidence="5">Ribosome biogenesis regulatory protein</fullName>
    </recommendedName>
</protein>
<dbReference type="EMBL" id="KV419396">
    <property type="protein sequence ID" value="KZS97855.1"/>
    <property type="molecule type" value="Genomic_DNA"/>
</dbReference>
<feature type="compositionally biased region" description="Polar residues" evidence="6">
    <location>
        <begin position="296"/>
        <end position="306"/>
    </location>
</feature>
<evidence type="ECO:0000256" key="4">
    <source>
        <dbReference type="ARBA" id="ARBA00023242"/>
    </source>
</evidence>
<organism evidence="7 8">
    <name type="scientific">Sistotremastrum niveocremeum HHB9708</name>
    <dbReference type="NCBI Taxonomy" id="1314777"/>
    <lineage>
        <taxon>Eukaryota</taxon>
        <taxon>Fungi</taxon>
        <taxon>Dikarya</taxon>
        <taxon>Basidiomycota</taxon>
        <taxon>Agaricomycotina</taxon>
        <taxon>Agaricomycetes</taxon>
        <taxon>Sistotremastrales</taxon>
        <taxon>Sistotremastraceae</taxon>
        <taxon>Sertulicium</taxon>
        <taxon>Sertulicium niveocremeum</taxon>
    </lineage>
</organism>
<dbReference type="InterPro" id="IPR007023">
    <property type="entry name" value="Ribosom_reg"/>
</dbReference>
<dbReference type="GO" id="GO:0005634">
    <property type="term" value="C:nucleus"/>
    <property type="evidence" value="ECO:0007669"/>
    <property type="project" value="UniProtKB-SubCell"/>
</dbReference>
<evidence type="ECO:0000256" key="3">
    <source>
        <dbReference type="ARBA" id="ARBA00022517"/>
    </source>
</evidence>
<dbReference type="Proteomes" id="UP000076722">
    <property type="component" value="Unassembled WGS sequence"/>
</dbReference>
<evidence type="ECO:0000256" key="2">
    <source>
        <dbReference type="ARBA" id="ARBA00010077"/>
    </source>
</evidence>
<sequence length="314" mass="34662">MDVSTLLQAQNDKFKSIEVDKEHEIDPGLLLVSDLNPIDAEAHEANLEDHLQSTARDGVQALLAALFSLPIHSSPDGPVAKLPAPTYELPRAKPLPKPKPQTKWERFASAKGIQHSVKDKKVWDEEKQDWVNRWGRYGKNKELEDQWLTEVPANADVDFDPAKDAKTKRKEVIAKNTKQRDANLARAQKAADPKESRKKEIESTLQSTRKSTASMGKFDKKLDGEKKIRGIKRKFEPAEVSAANERKSSLAILAGLEGSSAKKARRAEQDGQGASDVVNVRKAVKFASGGKGSHSLARSASTQKGKTSFKKGKR</sequence>
<evidence type="ECO:0000256" key="5">
    <source>
        <dbReference type="RuleBase" id="RU364132"/>
    </source>
</evidence>
<feature type="region of interest" description="Disordered" evidence="6">
    <location>
        <begin position="287"/>
        <end position="314"/>
    </location>
</feature>
<feature type="compositionally biased region" description="Polar residues" evidence="6">
    <location>
        <begin position="203"/>
        <end position="214"/>
    </location>
</feature>
<dbReference type="Pfam" id="PF04939">
    <property type="entry name" value="RRS1"/>
    <property type="match status" value="1"/>
</dbReference>
<evidence type="ECO:0000313" key="8">
    <source>
        <dbReference type="Proteomes" id="UP000076722"/>
    </source>
</evidence>
<feature type="region of interest" description="Disordered" evidence="6">
    <location>
        <begin position="158"/>
        <end position="230"/>
    </location>
</feature>
<feature type="compositionally biased region" description="Basic and acidic residues" evidence="6">
    <location>
        <begin position="217"/>
        <end position="230"/>
    </location>
</feature>
<comment type="function">
    <text evidence="5">Involved in ribosomal large subunit assembly.</text>
</comment>
<proteinExistence type="inferred from homology"/>
<feature type="compositionally biased region" description="Basic and acidic residues" evidence="6">
    <location>
        <begin position="160"/>
        <end position="202"/>
    </location>
</feature>
<gene>
    <name evidence="7" type="ORF">SISNIDRAFT_436513</name>
</gene>
<keyword evidence="3 5" id="KW-0690">Ribosome biogenesis</keyword>
<evidence type="ECO:0000256" key="1">
    <source>
        <dbReference type="ARBA" id="ARBA00004123"/>
    </source>
</evidence>
<comment type="subcellular location">
    <subcellularLocation>
        <location evidence="1 5">Nucleus</location>
    </subcellularLocation>
</comment>
<dbReference type="GO" id="GO:0042254">
    <property type="term" value="P:ribosome biogenesis"/>
    <property type="evidence" value="ECO:0007669"/>
    <property type="project" value="UniProtKB-KW"/>
</dbReference>
<dbReference type="STRING" id="1314777.A0A164ZMA6"/>
<reference evidence="7 8" key="1">
    <citation type="journal article" date="2016" name="Mol. Biol. Evol.">
        <title>Comparative Genomics of Early-Diverging Mushroom-Forming Fungi Provides Insights into the Origins of Lignocellulose Decay Capabilities.</title>
        <authorList>
            <person name="Nagy L.G."/>
            <person name="Riley R."/>
            <person name="Tritt A."/>
            <person name="Adam C."/>
            <person name="Daum C."/>
            <person name="Floudas D."/>
            <person name="Sun H."/>
            <person name="Yadav J.S."/>
            <person name="Pangilinan J."/>
            <person name="Larsson K.H."/>
            <person name="Matsuura K."/>
            <person name="Barry K."/>
            <person name="Labutti K."/>
            <person name="Kuo R."/>
            <person name="Ohm R.A."/>
            <person name="Bhattacharya S.S."/>
            <person name="Shirouzu T."/>
            <person name="Yoshinaga Y."/>
            <person name="Martin F.M."/>
            <person name="Grigoriev I.V."/>
            <person name="Hibbett D.S."/>
        </authorList>
    </citation>
    <scope>NUCLEOTIDE SEQUENCE [LARGE SCALE GENOMIC DNA]</scope>
    <source>
        <strain evidence="7 8">HHB9708</strain>
    </source>
</reference>